<dbReference type="InterPro" id="IPR000719">
    <property type="entry name" value="Prot_kinase_dom"/>
</dbReference>
<sequence>MISHVFPIKRARDDKSESSLEDSPDLRCSTPTESPYKALITSCERRMWYPCNLLQPRRLNSTLKRDRRYLDDNEKKLFNLDFEEIHFHELDDEGDGQVSSPLGHEAWLLTSVHSDFRTQMIRNSPCVRNHLCQNRPDPKCRFIFIQAEHSRAPLNCSRDSFSHILSFHQVPPSFLDFVSSFGSTHYPTDYHMTGFHCDDTLDVPESNLLSISKLGRSGREHRMQYLLRSVERDTGPDGSKRWNIRQMAVHHAYDLSTGKALWINIKANNVMEERIKEATADFPSLGSAAMKDLPKSFAATLATHLIHLEWCDEEWRHCINDAESKIRDALAKAQTARIRQPPQFTPLAQRALAVYKPTVSGLSQQEKFSPLAPRLWGQGIWNRFQNLGRRTNGGAQDPRSSAVNDGYIHDRQIDSLMNLDTFSIEEVQKLHYLGEQLESFRLVMELNCQTLRDIAERYQELLSRRGFPKDIKMGCTEDVESFVRRVARSRKNLEIRITQVKSLITWLQDGKALFDGILQYRNVQISRIFTESSHAQSEKMERIAYKTEKETISMHVITCVTLAFLPAMFVATFFQSGLVEVNQNSTGVNNAVKFHSNAFGLFAGICFPLMADSEFWSLPPPSTVPSFSSLLPLFSYLAAPSGTVISHLTIHSFPRSSPYSCKNQASLPLQLEVNGTTGMTHHQPEVDFRTRVQNVSVTGLNGYFQEVPYVPYSELEKYWTTETLRRFLSSLQINESVEQIRSKFLRIFSILVSIGQPKDITLFLRGNINDEKLPLYKLPDQWLDNVDSVLTEQWKFWPLEFTNGPISMWELPVETILPVKVSKTITREGWISNAAKIYQVEIHDDCKGLVPAGHPVVFKVYEGLDAKKDYTAEAEVYATLGPKSSRSITKCYGSLSYEKTDRRIIILEYAREGSLLDFLKNTERPATIEEFTMLWKRLLELLEGLYALHNVDEPESRIIAGIHQDIQPANILVFPRSNKSRFDVTFKLADFGMAELKKVLTPKGAMAIENEGNRMYSAPECYVNYKIQSEKRPHVNSLADLWAIGAVYSDVLIWSIGGENKRKEYRQKRKNAIAELDHLNESGFDACFHDGINRLPVVDEFHKDVLDDRSRRDFLSPCMSQFILEFMLTDIRYRFQADTAKLHAERKINEARLGCAGPRPGTPVINPTSQSEPQFPPRPGPANHSVTPFNSGDHVSVDKVYAKLEEKGRKLPLTLPLPWKRHRSRQSDTGMELSGMQDARALISTQGGRDQIMLIDNFASMRRHMDRVAMTARVVSYVTKIADKDGMDLYFASDTRKPQKCWSSRAIQSAIKSIETVEGNCHMQKCLDDIMNQVWTNGMKATSIYVFTDGVWDPGDDHGVDMVIRQSINRLVHAGALPTKLMFQFIQFGRNERGTARLKYLDDDCVEMHPLGKYDIVDTKHCDNHVPDIVMGSISSFNDAKPTNATQPWG</sequence>
<evidence type="ECO:0000256" key="1">
    <source>
        <dbReference type="SAM" id="MobiDB-lite"/>
    </source>
</evidence>
<dbReference type="GO" id="GO:0005524">
    <property type="term" value="F:ATP binding"/>
    <property type="evidence" value="ECO:0007669"/>
    <property type="project" value="InterPro"/>
</dbReference>
<comment type="caution">
    <text evidence="3">The sequence shown here is derived from an EMBL/GenBank/DDBJ whole genome shotgun (WGS) entry which is preliminary data.</text>
</comment>
<dbReference type="PANTHER" id="PTHR24359">
    <property type="entry name" value="SERINE/THREONINE-PROTEIN KINASE SBK1"/>
    <property type="match status" value="1"/>
</dbReference>
<feature type="domain" description="Protein kinase" evidence="2">
    <location>
        <begin position="823"/>
        <end position="1146"/>
    </location>
</feature>
<proteinExistence type="predicted"/>
<evidence type="ECO:0000259" key="2">
    <source>
        <dbReference type="PROSITE" id="PS50011"/>
    </source>
</evidence>
<dbReference type="InterPro" id="IPR011009">
    <property type="entry name" value="Kinase-like_dom_sf"/>
</dbReference>
<dbReference type="PROSITE" id="PS50011">
    <property type="entry name" value="PROTEIN_KINASE_DOM"/>
    <property type="match status" value="1"/>
</dbReference>
<dbReference type="PANTHER" id="PTHR24359:SF1">
    <property type="entry name" value="INHIBITOR OF NUCLEAR FACTOR KAPPA-B KINASE EPSILON SUBUNIT HOMOLOG 1-RELATED"/>
    <property type="match status" value="1"/>
</dbReference>
<keyword evidence="3" id="KW-0808">Transferase</keyword>
<accession>A0A8H4L1Q6</accession>
<dbReference type="InterPro" id="IPR058257">
    <property type="entry name" value="CorA-like_dom"/>
</dbReference>
<organism evidence="3 4">
    <name type="scientific">Fusarium albosuccineum</name>
    <dbReference type="NCBI Taxonomy" id="1237068"/>
    <lineage>
        <taxon>Eukaryota</taxon>
        <taxon>Fungi</taxon>
        <taxon>Dikarya</taxon>
        <taxon>Ascomycota</taxon>
        <taxon>Pezizomycotina</taxon>
        <taxon>Sordariomycetes</taxon>
        <taxon>Hypocreomycetidae</taxon>
        <taxon>Hypocreales</taxon>
        <taxon>Nectriaceae</taxon>
        <taxon>Fusarium</taxon>
        <taxon>Fusarium decemcellulare species complex</taxon>
    </lineage>
</organism>
<dbReference type="Proteomes" id="UP000554235">
    <property type="component" value="Unassembled WGS sequence"/>
</dbReference>
<dbReference type="OrthoDB" id="9992527at2759"/>
<evidence type="ECO:0000313" key="3">
    <source>
        <dbReference type="EMBL" id="KAF4460055.1"/>
    </source>
</evidence>
<keyword evidence="4" id="KW-1185">Reference proteome</keyword>
<evidence type="ECO:0000313" key="4">
    <source>
        <dbReference type="Proteomes" id="UP000554235"/>
    </source>
</evidence>
<dbReference type="Pfam" id="PF00069">
    <property type="entry name" value="Pkinase"/>
    <property type="match status" value="1"/>
</dbReference>
<reference evidence="3 4" key="1">
    <citation type="submission" date="2020-01" db="EMBL/GenBank/DDBJ databases">
        <title>Identification and distribution of gene clusters putatively required for synthesis of sphingolipid metabolism inhibitors in phylogenetically diverse species of the filamentous fungus Fusarium.</title>
        <authorList>
            <person name="Kim H.-S."/>
            <person name="Busman M."/>
            <person name="Brown D.W."/>
            <person name="Divon H."/>
            <person name="Uhlig S."/>
            <person name="Proctor R.H."/>
        </authorList>
    </citation>
    <scope>NUCLEOTIDE SEQUENCE [LARGE SCALE GENOMIC DNA]</scope>
    <source>
        <strain evidence="3 4">NRRL 20459</strain>
    </source>
</reference>
<keyword evidence="3" id="KW-0418">Kinase</keyword>
<protein>
    <submittedName>
        <fullName evidence="3">Serine threonine kinase</fullName>
    </submittedName>
</protein>
<feature type="region of interest" description="Disordered" evidence="1">
    <location>
        <begin position="13"/>
        <end position="32"/>
    </location>
</feature>
<dbReference type="Pfam" id="PF26616">
    <property type="entry name" value="CorA-like"/>
    <property type="match status" value="1"/>
</dbReference>
<name>A0A8H4L1Q6_9HYPO</name>
<dbReference type="SUPFAM" id="SSF56112">
    <property type="entry name" value="Protein kinase-like (PK-like)"/>
    <property type="match status" value="1"/>
</dbReference>
<dbReference type="Gene3D" id="1.10.510.10">
    <property type="entry name" value="Transferase(Phosphotransferase) domain 1"/>
    <property type="match status" value="1"/>
</dbReference>
<feature type="region of interest" description="Disordered" evidence="1">
    <location>
        <begin position="1166"/>
        <end position="1191"/>
    </location>
</feature>
<dbReference type="SMART" id="SM00220">
    <property type="entry name" value="S_TKc"/>
    <property type="match status" value="1"/>
</dbReference>
<dbReference type="GO" id="GO:0004674">
    <property type="term" value="F:protein serine/threonine kinase activity"/>
    <property type="evidence" value="ECO:0007669"/>
    <property type="project" value="TreeGrafter"/>
</dbReference>
<gene>
    <name evidence="3" type="ORF">FALBO_13176</name>
</gene>
<dbReference type="EMBL" id="JAADYS010002027">
    <property type="protein sequence ID" value="KAF4460055.1"/>
    <property type="molecule type" value="Genomic_DNA"/>
</dbReference>